<evidence type="ECO:0000313" key="1">
    <source>
        <dbReference type="EMBL" id="GFY12997.1"/>
    </source>
</evidence>
<dbReference type="Proteomes" id="UP000887159">
    <property type="component" value="Unassembled WGS sequence"/>
</dbReference>
<evidence type="ECO:0000313" key="2">
    <source>
        <dbReference type="Proteomes" id="UP000887159"/>
    </source>
</evidence>
<organism evidence="1 2">
    <name type="scientific">Trichonephila clavipes</name>
    <name type="common">Golden silk orbweaver</name>
    <name type="synonym">Nephila clavipes</name>
    <dbReference type="NCBI Taxonomy" id="2585209"/>
    <lineage>
        <taxon>Eukaryota</taxon>
        <taxon>Metazoa</taxon>
        <taxon>Ecdysozoa</taxon>
        <taxon>Arthropoda</taxon>
        <taxon>Chelicerata</taxon>
        <taxon>Arachnida</taxon>
        <taxon>Araneae</taxon>
        <taxon>Araneomorphae</taxon>
        <taxon>Entelegynae</taxon>
        <taxon>Araneoidea</taxon>
        <taxon>Nephilidae</taxon>
        <taxon>Trichonephila</taxon>
    </lineage>
</organism>
<gene>
    <name evidence="1" type="primary">NCL1_39627</name>
    <name evidence="1" type="ORF">TNCV_665631</name>
</gene>
<proteinExistence type="predicted"/>
<accession>A0A8X6VC84</accession>
<name>A0A8X6VC84_TRICX</name>
<sequence length="98" mass="11380">MDEILITARGLELERNVFLGISPSEQEEDERGPMPTSAIKDLLKKWEAVRAMVLEWHPNQADVSRVGDLYNDNAINYFRKILKKREKQSTLDMFFNAP</sequence>
<dbReference type="AlphaFoldDB" id="A0A8X6VC84"/>
<keyword evidence="2" id="KW-1185">Reference proteome</keyword>
<dbReference type="EMBL" id="BMAU01021319">
    <property type="protein sequence ID" value="GFY12997.1"/>
    <property type="molecule type" value="Genomic_DNA"/>
</dbReference>
<comment type="caution">
    <text evidence="1">The sequence shown here is derived from an EMBL/GenBank/DDBJ whole genome shotgun (WGS) entry which is preliminary data.</text>
</comment>
<reference evidence="1" key="1">
    <citation type="submission" date="2020-08" db="EMBL/GenBank/DDBJ databases">
        <title>Multicomponent nature underlies the extraordinary mechanical properties of spider dragline silk.</title>
        <authorList>
            <person name="Kono N."/>
            <person name="Nakamura H."/>
            <person name="Mori M."/>
            <person name="Yoshida Y."/>
            <person name="Ohtoshi R."/>
            <person name="Malay A.D."/>
            <person name="Moran D.A.P."/>
            <person name="Tomita M."/>
            <person name="Numata K."/>
            <person name="Arakawa K."/>
        </authorList>
    </citation>
    <scope>NUCLEOTIDE SEQUENCE</scope>
</reference>
<protein>
    <submittedName>
        <fullName evidence="1">Uncharacterized protein</fullName>
    </submittedName>
</protein>